<reference evidence="8" key="1">
    <citation type="submission" date="2016-10" db="EMBL/GenBank/DDBJ databases">
        <authorList>
            <person name="Varghese N."/>
            <person name="Submissions S."/>
        </authorList>
    </citation>
    <scope>NUCLEOTIDE SEQUENCE [LARGE SCALE GENOMIC DNA]</scope>
    <source>
        <strain evidence="8">DSM 24450</strain>
    </source>
</reference>
<evidence type="ECO:0000259" key="6">
    <source>
        <dbReference type="PROSITE" id="PS50853"/>
    </source>
</evidence>
<dbReference type="AlphaFoldDB" id="A0A1I6PU11"/>
<protein>
    <submittedName>
        <fullName evidence="7">Thrombospondin type 3 repeat-containing protein</fullName>
    </submittedName>
</protein>
<dbReference type="STRING" id="593133.SAMN04488006_1349"/>
<dbReference type="InterPro" id="IPR036116">
    <property type="entry name" value="FN3_sf"/>
</dbReference>
<dbReference type="GO" id="GO:0004518">
    <property type="term" value="F:nuclease activity"/>
    <property type="evidence" value="ECO:0007669"/>
    <property type="project" value="UniProtKB-KW"/>
</dbReference>
<feature type="region of interest" description="Disordered" evidence="5">
    <location>
        <begin position="132"/>
        <end position="161"/>
    </location>
</feature>
<dbReference type="InterPro" id="IPR044925">
    <property type="entry name" value="His-Me_finger_sf"/>
</dbReference>
<dbReference type="InterPro" id="IPR003961">
    <property type="entry name" value="FN3_dom"/>
</dbReference>
<gene>
    <name evidence="7" type="ORF">SAMN04488006_1349</name>
</gene>
<dbReference type="CDD" id="cd00063">
    <property type="entry name" value="FN3"/>
    <property type="match status" value="1"/>
</dbReference>
<comment type="similarity">
    <text evidence="1">Belongs to the EndA/NucM nuclease family.</text>
</comment>
<keyword evidence="3" id="KW-0732">Signal</keyword>
<evidence type="ECO:0000256" key="1">
    <source>
        <dbReference type="ARBA" id="ARBA00006429"/>
    </source>
</evidence>
<keyword evidence="2" id="KW-0540">Nuclease</keyword>
<sequence>MKKILRYFFLFLFTIPTYSQVQSYYNDVDLSNTGNDLFLVLSAKLKATHTGIPYTGSPVDVWDACKSGDEDPDNAANVLLIYGYNDDDGNFSTDRSRSKLEQAGSSYIPGKWNREHVFAKSLAIPALGTEEPGPGTDVYNLRPADQDRNSTRSNNKFTDASGTSRIISTNGGWYPGDEWKGDIARIVMYMYTRYNGDGSKVSETKCLPINVGFGTTLAVDPNMIDLFLKWNVEDPVSTFEENRNNILANIQGNRNPYVDNPYLATVIWGGLAAEDKWNMSGSSDSEAPSAPTNLVASNITDTSATITWTASTDNTGVYDYLVYLNGNYLTSSTATSVNISNLNGNTSYQISVKARDAANNQSEFSASYNFTTQVGPTVLFEENFNSCADVKFVSYNEASTKNWACETQFGENNSGSYGINGYQEEVLSKDWLITKTPIDFDANTGEKLTFYTDAAYGNSPLELVYSIDYAGAGNPADFTWQPVPNITIPIKSNTSSTEEIFKFSNVNISSITGTVYFAFKYYSNGVPTRWTVDSFKITAENENEDTDNDGVLNVNDSCPNTPAGESVDANGCSIGQLDDDNDGVQNSLDVCPNTPIGEAANATGCSSSQLDDDNDGVMNNVDACPNTPTGETV</sequence>
<dbReference type="InterPro" id="IPR028974">
    <property type="entry name" value="TSP_type-3_rpt"/>
</dbReference>
<evidence type="ECO:0000256" key="4">
    <source>
        <dbReference type="ARBA" id="ARBA00022801"/>
    </source>
</evidence>
<dbReference type="GO" id="GO:0016787">
    <property type="term" value="F:hydrolase activity"/>
    <property type="evidence" value="ECO:0007669"/>
    <property type="project" value="UniProtKB-KW"/>
</dbReference>
<dbReference type="GO" id="GO:0005509">
    <property type="term" value="F:calcium ion binding"/>
    <property type="evidence" value="ECO:0007669"/>
    <property type="project" value="InterPro"/>
</dbReference>
<dbReference type="InterPro" id="IPR003367">
    <property type="entry name" value="Thrombospondin_3-like_rpt"/>
</dbReference>
<evidence type="ECO:0000313" key="7">
    <source>
        <dbReference type="EMBL" id="SFS43548.1"/>
    </source>
</evidence>
<feature type="domain" description="Fibronectin type-III" evidence="6">
    <location>
        <begin position="290"/>
        <end position="375"/>
    </location>
</feature>
<dbReference type="Gene3D" id="2.60.40.10">
    <property type="entry name" value="Immunoglobulins"/>
    <property type="match status" value="1"/>
</dbReference>
<dbReference type="Pfam" id="PF02412">
    <property type="entry name" value="TSP_3"/>
    <property type="match status" value="3"/>
</dbReference>
<name>A0A1I6PU11_9FLAO</name>
<evidence type="ECO:0000256" key="3">
    <source>
        <dbReference type="ARBA" id="ARBA00022729"/>
    </source>
</evidence>
<dbReference type="GO" id="GO:0007155">
    <property type="term" value="P:cell adhesion"/>
    <property type="evidence" value="ECO:0007669"/>
    <property type="project" value="InterPro"/>
</dbReference>
<dbReference type="SUPFAM" id="SSF49265">
    <property type="entry name" value="Fibronectin type III"/>
    <property type="match status" value="1"/>
</dbReference>
<feature type="region of interest" description="Disordered" evidence="5">
    <location>
        <begin position="602"/>
        <end position="633"/>
    </location>
</feature>
<dbReference type="EMBL" id="FOZP01000002">
    <property type="protein sequence ID" value="SFS43548.1"/>
    <property type="molecule type" value="Genomic_DNA"/>
</dbReference>
<dbReference type="RefSeq" id="WP_177219161.1">
    <property type="nucleotide sequence ID" value="NZ_FOZP01000002.1"/>
</dbReference>
<dbReference type="PANTHER" id="PTHR33607:SF2">
    <property type="entry name" value="ENDONUCLEASE-1"/>
    <property type="match status" value="1"/>
</dbReference>
<dbReference type="InterPro" id="IPR007346">
    <property type="entry name" value="Endonuclease-I"/>
</dbReference>
<dbReference type="SUPFAM" id="SSF54060">
    <property type="entry name" value="His-Me finger endonucleases"/>
    <property type="match status" value="1"/>
</dbReference>
<dbReference type="Gene3D" id="4.10.1080.10">
    <property type="entry name" value="TSP type-3 repeat"/>
    <property type="match status" value="1"/>
</dbReference>
<dbReference type="InterPro" id="IPR013783">
    <property type="entry name" value="Ig-like_fold"/>
</dbReference>
<dbReference type="Pfam" id="PF00041">
    <property type="entry name" value="fn3"/>
    <property type="match status" value="1"/>
</dbReference>
<dbReference type="Proteomes" id="UP000199312">
    <property type="component" value="Unassembled WGS sequence"/>
</dbReference>
<evidence type="ECO:0000313" key="8">
    <source>
        <dbReference type="Proteomes" id="UP000199312"/>
    </source>
</evidence>
<dbReference type="SMART" id="SM00060">
    <property type="entry name" value="FN3"/>
    <property type="match status" value="1"/>
</dbReference>
<feature type="compositionally biased region" description="Polar residues" evidence="5">
    <location>
        <begin position="151"/>
        <end position="161"/>
    </location>
</feature>
<dbReference type="PROSITE" id="PS50853">
    <property type="entry name" value="FN3"/>
    <property type="match status" value="1"/>
</dbReference>
<evidence type="ECO:0000256" key="2">
    <source>
        <dbReference type="ARBA" id="ARBA00022722"/>
    </source>
</evidence>
<evidence type="ECO:0000256" key="5">
    <source>
        <dbReference type="SAM" id="MobiDB-lite"/>
    </source>
</evidence>
<dbReference type="PANTHER" id="PTHR33607">
    <property type="entry name" value="ENDONUCLEASE-1"/>
    <property type="match status" value="1"/>
</dbReference>
<dbReference type="Pfam" id="PF04231">
    <property type="entry name" value="Endonuclease_1"/>
    <property type="match status" value="1"/>
</dbReference>
<keyword evidence="4" id="KW-0378">Hydrolase</keyword>
<organism evidence="7 8">
    <name type="scientific">Lutibacter maritimus</name>
    <dbReference type="NCBI Taxonomy" id="593133"/>
    <lineage>
        <taxon>Bacteria</taxon>
        <taxon>Pseudomonadati</taxon>
        <taxon>Bacteroidota</taxon>
        <taxon>Flavobacteriia</taxon>
        <taxon>Flavobacteriales</taxon>
        <taxon>Flavobacteriaceae</taxon>
        <taxon>Lutibacter</taxon>
    </lineage>
</organism>
<dbReference type="SUPFAM" id="SSF103647">
    <property type="entry name" value="TSP type-3 repeat"/>
    <property type="match status" value="1"/>
</dbReference>
<keyword evidence="8" id="KW-1185">Reference proteome</keyword>
<proteinExistence type="inferred from homology"/>
<feature type="non-terminal residue" evidence="7">
    <location>
        <position position="633"/>
    </location>
</feature>
<accession>A0A1I6PU11</accession>